<dbReference type="PANTHER" id="PTHR33525:SF4">
    <property type="entry name" value="CYCLIC DI-GMP PHOSPHODIESTERASE CDGJ"/>
    <property type="match status" value="1"/>
</dbReference>
<reference evidence="2 3" key="1">
    <citation type="journal article" date="2013" name="Genome Biol.">
        <title>Genomic analysis reveals key aspects of prokaryotic symbiosis in the phototrophic consortium "Chlorochromatium aggregatum".</title>
        <authorList>
            <person name="Liu Z."/>
            <person name="Muller J."/>
            <person name="Li T."/>
            <person name="Alvey R.M."/>
            <person name="Vogl K."/>
            <person name="Frigaard N.U."/>
            <person name="Rockwell N.C."/>
            <person name="Boyd E.S."/>
            <person name="Tomsho L.P."/>
            <person name="Schuster S.C."/>
            <person name="Henke P."/>
            <person name="Rohde M."/>
            <person name="Overmann J."/>
            <person name="Bryant D.A."/>
        </authorList>
    </citation>
    <scope>NUCLEOTIDE SEQUENCE [LARGE SCALE GENOMIC DNA]</scope>
    <source>
        <strain evidence="2">CR</strain>
    </source>
</reference>
<gene>
    <name evidence="2" type="ORF">Cenrod_2622</name>
</gene>
<accession>U5NB76</accession>
<dbReference type="Gene3D" id="1.10.3210.10">
    <property type="entry name" value="Hypothetical protein af1432"/>
    <property type="match status" value="1"/>
</dbReference>
<dbReference type="RefSeq" id="WP_022776607.1">
    <property type="nucleotide sequence ID" value="NC_022576.1"/>
</dbReference>
<dbReference type="OrthoDB" id="9804751at2"/>
<dbReference type="EMBL" id="CP004885">
    <property type="protein sequence ID" value="AGX88672.1"/>
    <property type="molecule type" value="Genomic_DNA"/>
</dbReference>
<dbReference type="HOGENOM" id="CLU_841148_0_0_4"/>
<organism evidence="2 3">
    <name type="scientific">Candidatus Symbiobacter mobilis CR</name>
    <dbReference type="NCBI Taxonomy" id="946483"/>
    <lineage>
        <taxon>Bacteria</taxon>
        <taxon>Pseudomonadati</taxon>
        <taxon>Pseudomonadota</taxon>
        <taxon>Betaproteobacteria</taxon>
        <taxon>Burkholderiales</taxon>
        <taxon>Comamonadaceae</taxon>
    </lineage>
</organism>
<feature type="domain" description="HDOD" evidence="1">
    <location>
        <begin position="121"/>
        <end position="309"/>
    </location>
</feature>
<dbReference type="Proteomes" id="UP000017184">
    <property type="component" value="Chromosome"/>
</dbReference>
<dbReference type="eggNOG" id="COG3434">
    <property type="taxonomic scope" value="Bacteria"/>
</dbReference>
<dbReference type="InterPro" id="IPR052340">
    <property type="entry name" value="RNase_Y/CdgJ"/>
</dbReference>
<evidence type="ECO:0000259" key="1">
    <source>
        <dbReference type="PROSITE" id="PS51833"/>
    </source>
</evidence>
<protein>
    <submittedName>
        <fullName evidence="2">Signal transduction type protein</fullName>
    </submittedName>
</protein>
<dbReference type="SUPFAM" id="SSF109604">
    <property type="entry name" value="HD-domain/PDEase-like"/>
    <property type="match status" value="1"/>
</dbReference>
<dbReference type="PROSITE" id="PS51833">
    <property type="entry name" value="HDOD"/>
    <property type="match status" value="1"/>
</dbReference>
<dbReference type="Pfam" id="PF08668">
    <property type="entry name" value="HDOD"/>
    <property type="match status" value="1"/>
</dbReference>
<dbReference type="STRING" id="946483.Cenrod_2622"/>
<keyword evidence="3" id="KW-1185">Reference proteome</keyword>
<evidence type="ECO:0000313" key="2">
    <source>
        <dbReference type="EMBL" id="AGX88672.1"/>
    </source>
</evidence>
<evidence type="ECO:0000313" key="3">
    <source>
        <dbReference type="Proteomes" id="UP000017184"/>
    </source>
</evidence>
<dbReference type="KEGG" id="cbx:Cenrod_2622"/>
<dbReference type="AlphaFoldDB" id="U5NB76"/>
<dbReference type="PANTHER" id="PTHR33525">
    <property type="match status" value="1"/>
</dbReference>
<name>U5NB76_9BURK</name>
<dbReference type="InterPro" id="IPR013976">
    <property type="entry name" value="HDOD"/>
</dbReference>
<proteinExistence type="predicted"/>
<sequence>MSPPHVLVFVRLLADRSLRPTAMLLEVPEPGDAIETSLLEWVHHPAFAGVAQRVQWAILASQAAQLSESTQQFLAQAGCKTLDASSVYRTDGPAKPELPPTATWLDGEWYLAPPPQPGNTRSASRSQALRLVQLVVADADTRDIEDVFRQDPALSYHLLRLVNSVGMGAGRQITSFSQAILMLGRQQLRRWLNLMLFSASHEDHRSAMLPTRVTWRSRLMELLAREAGMDRSDQDLAFMTGMFSMLGFLFGSPLPDVLATLPLHETLVAAVLRQEGELGQLLALVQSYERQDAAGVLEGLDRLSISGSDFHQLCLESSQWMLELLHGMQE</sequence>